<organism evidence="1">
    <name type="scientific">Anguilla anguilla</name>
    <name type="common">European freshwater eel</name>
    <name type="synonym">Muraena anguilla</name>
    <dbReference type="NCBI Taxonomy" id="7936"/>
    <lineage>
        <taxon>Eukaryota</taxon>
        <taxon>Metazoa</taxon>
        <taxon>Chordata</taxon>
        <taxon>Craniata</taxon>
        <taxon>Vertebrata</taxon>
        <taxon>Euteleostomi</taxon>
        <taxon>Actinopterygii</taxon>
        <taxon>Neopterygii</taxon>
        <taxon>Teleostei</taxon>
        <taxon>Anguilliformes</taxon>
        <taxon>Anguillidae</taxon>
        <taxon>Anguilla</taxon>
    </lineage>
</organism>
<reference evidence="1" key="2">
    <citation type="journal article" date="2015" name="Fish Shellfish Immunol.">
        <title>Early steps in the European eel (Anguilla anguilla)-Vibrio vulnificus interaction in the gills: Role of the RtxA13 toxin.</title>
        <authorList>
            <person name="Callol A."/>
            <person name="Pajuelo D."/>
            <person name="Ebbesson L."/>
            <person name="Teles M."/>
            <person name="MacKenzie S."/>
            <person name="Amaro C."/>
        </authorList>
    </citation>
    <scope>NUCLEOTIDE SEQUENCE</scope>
</reference>
<sequence>MPFDNFVIDCGFLESPPCVFNLTLKCSLCITELLFSRNEAASVGSQCTLLSL</sequence>
<dbReference type="AlphaFoldDB" id="A0A0E9QXY8"/>
<name>A0A0E9QXY8_ANGAN</name>
<dbReference type="EMBL" id="GBXM01087624">
    <property type="protein sequence ID" value="JAH20953.1"/>
    <property type="molecule type" value="Transcribed_RNA"/>
</dbReference>
<reference evidence="1" key="1">
    <citation type="submission" date="2014-11" db="EMBL/GenBank/DDBJ databases">
        <authorList>
            <person name="Amaro Gonzalez C."/>
        </authorList>
    </citation>
    <scope>NUCLEOTIDE SEQUENCE</scope>
</reference>
<protein>
    <submittedName>
        <fullName evidence="1">Uncharacterized protein</fullName>
    </submittedName>
</protein>
<accession>A0A0E9QXY8</accession>
<evidence type="ECO:0000313" key="1">
    <source>
        <dbReference type="EMBL" id="JAH20953.1"/>
    </source>
</evidence>
<proteinExistence type="predicted"/>